<feature type="domain" description="Polysaccharide pyruvyl transferase" evidence="1">
    <location>
        <begin position="148"/>
        <end position="194"/>
    </location>
</feature>
<dbReference type="InterPro" id="IPR007345">
    <property type="entry name" value="Polysacch_pyruvyl_Trfase"/>
</dbReference>
<reference evidence="2 3" key="1">
    <citation type="submission" date="2019-12" db="EMBL/GenBank/DDBJ databases">
        <authorList>
            <person name="Feng G."/>
            <person name="Zhu H."/>
        </authorList>
    </citation>
    <scope>NUCLEOTIDE SEQUENCE [LARGE SCALE GENOMIC DNA]</scope>
    <source>
        <strain evidence="2 3">FGD1</strain>
    </source>
</reference>
<dbReference type="AlphaFoldDB" id="A0A7X4K8K5"/>
<dbReference type="Proteomes" id="UP000465810">
    <property type="component" value="Unassembled WGS sequence"/>
</dbReference>
<keyword evidence="3" id="KW-1185">Reference proteome</keyword>
<gene>
    <name evidence="2" type="ORF">GR702_21285</name>
</gene>
<dbReference type="EMBL" id="WVTD01000038">
    <property type="protein sequence ID" value="MYM00282.1"/>
    <property type="molecule type" value="Genomic_DNA"/>
</dbReference>
<evidence type="ECO:0000259" key="1">
    <source>
        <dbReference type="Pfam" id="PF04230"/>
    </source>
</evidence>
<proteinExistence type="predicted"/>
<accession>A0A7X4K8K5</accession>
<organism evidence="2 3">
    <name type="scientific">Novosphingobium silvae</name>
    <dbReference type="NCBI Taxonomy" id="2692619"/>
    <lineage>
        <taxon>Bacteria</taxon>
        <taxon>Pseudomonadati</taxon>
        <taxon>Pseudomonadota</taxon>
        <taxon>Alphaproteobacteria</taxon>
        <taxon>Sphingomonadales</taxon>
        <taxon>Sphingomonadaceae</taxon>
        <taxon>Novosphingobium</taxon>
    </lineage>
</organism>
<evidence type="ECO:0000313" key="2">
    <source>
        <dbReference type="EMBL" id="MYM00282.1"/>
    </source>
</evidence>
<dbReference type="Pfam" id="PF04230">
    <property type="entry name" value="PS_pyruv_trans"/>
    <property type="match status" value="1"/>
</dbReference>
<dbReference type="RefSeq" id="WP_160987543.1">
    <property type="nucleotide sequence ID" value="NZ_WVTD01000038.1"/>
</dbReference>
<evidence type="ECO:0000313" key="3">
    <source>
        <dbReference type="Proteomes" id="UP000465810"/>
    </source>
</evidence>
<comment type="caution">
    <text evidence="2">The sequence shown here is derived from an EMBL/GenBank/DDBJ whole genome shotgun (WGS) entry which is preliminary data.</text>
</comment>
<sequence>MKLLRYRPAVPNFGDDLNDLIWPELAPGLFDSDGGEGADAFVGIGTIIGLDPQGSESLHVFSSGTGYSDDRRWRGRKVEYHCVRGPLTARVLGLPNKTALTDGGILAPLITRFQEPNAFGGTGGTVVVPHFETIAFPGWAEAVGMAGFHLVDPRGTPDLVIGALKDASLVLTESLHGAILADAFGVPWRAFAVSRNFSRAKWADWTCSLDLRVDVTLVPPPDAMPLLRFGKPPEAFGSVFALNEELALGEFRGRIQTAAEVPFMKARVKQVLEAIPATRKFLGFSPERTARALADLAAADPCLSSFHRRDALRDEMLCRLQALEKRYEQAPVLTA</sequence>
<name>A0A7X4K8K5_9SPHN</name>
<protein>
    <recommendedName>
        <fullName evidence="1">Polysaccharide pyruvyl transferase domain-containing protein</fullName>
    </recommendedName>
</protein>